<dbReference type="PROSITE" id="PS51387">
    <property type="entry name" value="FAD_PCMH"/>
    <property type="match status" value="1"/>
</dbReference>
<protein>
    <submittedName>
        <fullName evidence="9">FAD-binding domain-containing protein</fullName>
    </submittedName>
</protein>
<feature type="region of interest" description="Disordered" evidence="6">
    <location>
        <begin position="531"/>
        <end position="553"/>
    </location>
</feature>
<dbReference type="EMBL" id="KZ825482">
    <property type="protein sequence ID" value="PYI33609.1"/>
    <property type="molecule type" value="Genomic_DNA"/>
</dbReference>
<proteinExistence type="inferred from homology"/>
<keyword evidence="4" id="KW-0274">FAD</keyword>
<feature type="signal peptide" evidence="7">
    <location>
        <begin position="1"/>
        <end position="32"/>
    </location>
</feature>
<evidence type="ECO:0000256" key="4">
    <source>
        <dbReference type="ARBA" id="ARBA00022827"/>
    </source>
</evidence>
<accession>A0A2V5IAC4</accession>
<comment type="cofactor">
    <cofactor evidence="1">
        <name>FAD</name>
        <dbReference type="ChEBI" id="CHEBI:57692"/>
    </cofactor>
</comment>
<keyword evidence="7" id="KW-0732">Signal</keyword>
<dbReference type="Gene3D" id="3.30.43.10">
    <property type="entry name" value="Uridine Diphospho-n-acetylenolpyruvylglucosamine Reductase, domain 2"/>
    <property type="match status" value="1"/>
</dbReference>
<dbReference type="InterPro" id="IPR016166">
    <property type="entry name" value="FAD-bd_PCMH"/>
</dbReference>
<dbReference type="Pfam" id="PF01565">
    <property type="entry name" value="FAD_binding_4"/>
    <property type="match status" value="1"/>
</dbReference>
<dbReference type="SUPFAM" id="SSF56176">
    <property type="entry name" value="FAD-binding/transporter-associated domain-like"/>
    <property type="match status" value="1"/>
</dbReference>
<feature type="domain" description="FAD-binding PCMH-type" evidence="8">
    <location>
        <begin position="78"/>
        <end position="252"/>
    </location>
</feature>
<comment type="similarity">
    <text evidence="2">Belongs to the oxygen-dependent FAD-linked oxidoreductase family.</text>
</comment>
<dbReference type="AlphaFoldDB" id="A0A2V5IAC4"/>
<dbReference type="Gene3D" id="3.40.462.20">
    <property type="match status" value="1"/>
</dbReference>
<evidence type="ECO:0000256" key="7">
    <source>
        <dbReference type="SAM" id="SignalP"/>
    </source>
</evidence>
<evidence type="ECO:0000256" key="2">
    <source>
        <dbReference type="ARBA" id="ARBA00005466"/>
    </source>
</evidence>
<evidence type="ECO:0000256" key="5">
    <source>
        <dbReference type="ARBA" id="ARBA00023002"/>
    </source>
</evidence>
<evidence type="ECO:0000256" key="1">
    <source>
        <dbReference type="ARBA" id="ARBA00001974"/>
    </source>
</evidence>
<dbReference type="GO" id="GO:0071949">
    <property type="term" value="F:FAD binding"/>
    <property type="evidence" value="ECO:0007669"/>
    <property type="project" value="InterPro"/>
</dbReference>
<reference evidence="9 10" key="1">
    <citation type="submission" date="2018-02" db="EMBL/GenBank/DDBJ databases">
        <title>The genomes of Aspergillus section Nigri reveals drivers in fungal speciation.</title>
        <authorList>
            <consortium name="DOE Joint Genome Institute"/>
            <person name="Vesth T.C."/>
            <person name="Nybo J."/>
            <person name="Theobald S."/>
            <person name="Brandl J."/>
            <person name="Frisvad J.C."/>
            <person name="Nielsen K.F."/>
            <person name="Lyhne E.K."/>
            <person name="Kogle M.E."/>
            <person name="Kuo A."/>
            <person name="Riley R."/>
            <person name="Clum A."/>
            <person name="Nolan M."/>
            <person name="Lipzen A."/>
            <person name="Salamov A."/>
            <person name="Henrissat B."/>
            <person name="Wiebenga A."/>
            <person name="De vries R.P."/>
            <person name="Grigoriev I.V."/>
            <person name="Mortensen U.H."/>
            <person name="Andersen M.R."/>
            <person name="Baker S.E."/>
        </authorList>
    </citation>
    <scope>NUCLEOTIDE SEQUENCE [LARGE SCALE GENOMIC DNA]</scope>
    <source>
        <strain evidence="9 10">CBS 114.80</strain>
    </source>
</reference>
<evidence type="ECO:0000256" key="6">
    <source>
        <dbReference type="SAM" id="MobiDB-lite"/>
    </source>
</evidence>
<evidence type="ECO:0000313" key="9">
    <source>
        <dbReference type="EMBL" id="PYI33609.1"/>
    </source>
</evidence>
<evidence type="ECO:0000256" key="3">
    <source>
        <dbReference type="ARBA" id="ARBA00022630"/>
    </source>
</evidence>
<dbReference type="PANTHER" id="PTHR42973:SF9">
    <property type="entry name" value="FAD-BINDING PCMH-TYPE DOMAIN-CONTAINING PROTEIN-RELATED"/>
    <property type="match status" value="1"/>
</dbReference>
<organism evidence="9 10">
    <name type="scientific">Aspergillus indologenus CBS 114.80</name>
    <dbReference type="NCBI Taxonomy" id="1450541"/>
    <lineage>
        <taxon>Eukaryota</taxon>
        <taxon>Fungi</taxon>
        <taxon>Dikarya</taxon>
        <taxon>Ascomycota</taxon>
        <taxon>Pezizomycotina</taxon>
        <taxon>Eurotiomycetes</taxon>
        <taxon>Eurotiomycetidae</taxon>
        <taxon>Eurotiales</taxon>
        <taxon>Aspergillaceae</taxon>
        <taxon>Aspergillus</taxon>
        <taxon>Aspergillus subgen. Circumdati</taxon>
    </lineage>
</organism>
<feature type="chain" id="PRO_5015918485" evidence="7">
    <location>
        <begin position="33"/>
        <end position="553"/>
    </location>
</feature>
<feature type="compositionally biased region" description="Basic and acidic residues" evidence="6">
    <location>
        <begin position="539"/>
        <end position="553"/>
    </location>
</feature>
<dbReference type="GO" id="GO:0016491">
    <property type="term" value="F:oxidoreductase activity"/>
    <property type="evidence" value="ECO:0007669"/>
    <property type="project" value="UniProtKB-KW"/>
</dbReference>
<evidence type="ECO:0000259" key="8">
    <source>
        <dbReference type="PROSITE" id="PS51387"/>
    </source>
</evidence>
<sequence>MTRLHKSWWPFHLYLWAVVLVLVLVLLPACHCHIPNTTAGDLNLTLGLGLGPKLSSGADIYLRGSVEYDRLARRYTDLDRPTFAAIVAVASTRDVVETIQYARNHHIPFLAQSGGHALPGSVVVPAAGGLIQINLRRLNEVQFDPTGTFATVGGGVLMDEFINATHRNGRVTTVGSSPCTGVMGVTLGGGLGRLQGLYGYMIDNVVQLTVVLYDGGIRTVSPHENRDLWWGMRGAGQQFGVVTQAVIRTHPQQNDGMHFVADMEFESTAAAQVFAAVNRIATPALPSRLAVTIISQYQGDGEPSLLLVNFVWSGPRESSLEYLRVFQELDPFSSNESSVPWDVLPWVTYRALNRMICDNPGGQKNSYSASLAAFNPSAMAALVHDWEARNRHPTARGRVRFSLMMQTFSNTTTSTAVSRRAAEEGEEEDAFPWRNKLNHLISLQAQYTDESLRTEVDDLLQATRDRLVGEGRLQQYVNLGHGVRDPVEALYGNERARLHRLRALKTRYDPEGWFDLYQPLRRPARLDQSLGLGQEDMVTQDRQEGEKWSHDDL</sequence>
<dbReference type="InterPro" id="IPR036318">
    <property type="entry name" value="FAD-bd_PCMH-like_sf"/>
</dbReference>
<dbReference type="Gene3D" id="3.30.465.10">
    <property type="match status" value="1"/>
</dbReference>
<dbReference type="PANTHER" id="PTHR42973">
    <property type="entry name" value="BINDING OXIDOREDUCTASE, PUTATIVE (AFU_ORTHOLOGUE AFUA_1G17690)-RELATED"/>
    <property type="match status" value="1"/>
</dbReference>
<dbReference type="InterPro" id="IPR050416">
    <property type="entry name" value="FAD-linked_Oxidoreductase"/>
</dbReference>
<dbReference type="InterPro" id="IPR016169">
    <property type="entry name" value="FAD-bd_PCMH_sub2"/>
</dbReference>
<keyword evidence="10" id="KW-1185">Reference proteome</keyword>
<keyword evidence="3" id="KW-0285">Flavoprotein</keyword>
<name>A0A2V5IAC4_9EURO</name>
<keyword evidence="5" id="KW-0560">Oxidoreductase</keyword>
<evidence type="ECO:0000313" key="10">
    <source>
        <dbReference type="Proteomes" id="UP000248817"/>
    </source>
</evidence>
<dbReference type="InterPro" id="IPR016167">
    <property type="entry name" value="FAD-bd_PCMH_sub1"/>
</dbReference>
<dbReference type="Proteomes" id="UP000248817">
    <property type="component" value="Unassembled WGS sequence"/>
</dbReference>
<dbReference type="InterPro" id="IPR006094">
    <property type="entry name" value="Oxid_FAD_bind_N"/>
</dbReference>
<gene>
    <name evidence="9" type="ORF">BP00DRAFT_391763</name>
</gene>